<name>A0ACC2AKD6_DIPCM</name>
<sequence>MFFFFIGGVSPEVRQVLEKNAAKCLRCGSDASIVQYDNVFRAFFIPLWRWPAKGTAGYCEKCGLLVPADVAGRSLPPPSATSIENEKEKSRIEAGLRCWSCSAPSQRGFKFCPQCGAVVEESMS</sequence>
<reference evidence="2" key="1">
    <citation type="journal article" date="2024" name="Proc. Natl. Acad. Sci. U.S.A.">
        <title>Extraordinary preservation of gene collinearity over three hundred million years revealed in homosporous lycophytes.</title>
        <authorList>
            <person name="Li C."/>
            <person name="Wickell D."/>
            <person name="Kuo L.Y."/>
            <person name="Chen X."/>
            <person name="Nie B."/>
            <person name="Liao X."/>
            <person name="Peng D."/>
            <person name="Ji J."/>
            <person name="Jenkins J."/>
            <person name="Williams M."/>
            <person name="Shu S."/>
            <person name="Plott C."/>
            <person name="Barry K."/>
            <person name="Rajasekar S."/>
            <person name="Grimwood J."/>
            <person name="Han X."/>
            <person name="Sun S."/>
            <person name="Hou Z."/>
            <person name="He W."/>
            <person name="Dai G."/>
            <person name="Sun C."/>
            <person name="Schmutz J."/>
            <person name="Leebens-Mack J.H."/>
            <person name="Li F.W."/>
            <person name="Wang L."/>
        </authorList>
    </citation>
    <scope>NUCLEOTIDE SEQUENCE [LARGE SCALE GENOMIC DNA]</scope>
    <source>
        <strain evidence="2">cv. PW_Plant_1</strain>
    </source>
</reference>
<comment type="caution">
    <text evidence="1">The sequence shown here is derived from an EMBL/GenBank/DDBJ whole genome shotgun (WGS) entry which is preliminary data.</text>
</comment>
<proteinExistence type="predicted"/>
<gene>
    <name evidence="1" type="ORF">O6H91_21G021700</name>
</gene>
<dbReference type="Proteomes" id="UP001162992">
    <property type="component" value="Chromosome 21"/>
</dbReference>
<protein>
    <submittedName>
        <fullName evidence="1">Uncharacterized protein</fullName>
    </submittedName>
</protein>
<organism evidence="1 2">
    <name type="scientific">Diphasiastrum complanatum</name>
    <name type="common">Issler's clubmoss</name>
    <name type="synonym">Lycopodium complanatum</name>
    <dbReference type="NCBI Taxonomy" id="34168"/>
    <lineage>
        <taxon>Eukaryota</taxon>
        <taxon>Viridiplantae</taxon>
        <taxon>Streptophyta</taxon>
        <taxon>Embryophyta</taxon>
        <taxon>Tracheophyta</taxon>
        <taxon>Lycopodiopsida</taxon>
        <taxon>Lycopodiales</taxon>
        <taxon>Lycopodiaceae</taxon>
        <taxon>Lycopodioideae</taxon>
        <taxon>Diphasiastrum</taxon>
    </lineage>
</organism>
<accession>A0ACC2AKD6</accession>
<evidence type="ECO:0000313" key="1">
    <source>
        <dbReference type="EMBL" id="KAJ7517389.1"/>
    </source>
</evidence>
<evidence type="ECO:0000313" key="2">
    <source>
        <dbReference type="Proteomes" id="UP001162992"/>
    </source>
</evidence>
<keyword evidence="2" id="KW-1185">Reference proteome</keyword>
<dbReference type="EMBL" id="CM055112">
    <property type="protein sequence ID" value="KAJ7517389.1"/>
    <property type="molecule type" value="Genomic_DNA"/>
</dbReference>